<comment type="subcellular location">
    <subcellularLocation>
        <location evidence="1">Cell envelope</location>
    </subcellularLocation>
</comment>
<dbReference type="Gene3D" id="3.90.76.10">
    <property type="entry name" value="Dipeptide-binding Protein, Domain 1"/>
    <property type="match status" value="1"/>
</dbReference>
<dbReference type="RefSeq" id="WP_102436978.1">
    <property type="nucleotide sequence ID" value="NZ_CAWNVI010000148.1"/>
</dbReference>
<sequence>MYKNKITQALLLGAGLAVAATSTLSIAAEVPAGTELAKVQELVRGNGTEVATIDPHKSQGVPESHVIRDLLEGLVNQDDEGNTIPGVAESWETTDNKTFTFHLRKDAKWSNGDPVTAEDFVYSWQRAVDPATASPYAWYMEYTKMVNAKDIVAGKKDKSELGVKAVDANTLVIELETAVPYFVMMMGHTTVKPVHKATVEKYGDQWTKPDHFVGNGAFAVDKWVVNERLVLKRNDQYWNNDKTVLNKVTFLPIENQVAEMNRFLSGEIDFTNELPVEHFKRLKKEHAEDVSVAGNLCTYYYIFNTKKAPFDDVRVRKAISYAIDRNIVSDAILAQGQKPAYFLTPEITAGFDPELPSYGKMSQKERNEEAARLLEEAGYGKDNPLNFNLLYNTSENHKKIAVALGSMWKKTLGLKVTLENQEWKTYLSSKDSGDFEVARAGWCGDYNEASSFLTLMKSNNTTGGVHYDSAEYDQIIDKALNSTSAEEREALYLEAEALMAKDMPIAPIYQYVKSRLLNPHVGGFPTNNAEDKIFSKDLYIKAQ</sequence>
<dbReference type="FunFam" id="3.90.76.10:FF:000001">
    <property type="entry name" value="Oligopeptide ABC transporter substrate-binding protein"/>
    <property type="match status" value="1"/>
</dbReference>
<dbReference type="PROSITE" id="PS01040">
    <property type="entry name" value="SBP_BACTERIAL_5"/>
    <property type="match status" value="1"/>
</dbReference>
<feature type="domain" description="Solute-binding protein family 5" evidence="6">
    <location>
        <begin position="84"/>
        <end position="461"/>
    </location>
</feature>
<feature type="signal peptide" evidence="5">
    <location>
        <begin position="1"/>
        <end position="27"/>
    </location>
</feature>
<dbReference type="GO" id="GO:0043190">
    <property type="term" value="C:ATP-binding cassette (ABC) transporter complex"/>
    <property type="evidence" value="ECO:0007669"/>
    <property type="project" value="InterPro"/>
</dbReference>
<dbReference type="Proteomes" id="UP000235406">
    <property type="component" value="Unassembled WGS sequence"/>
</dbReference>
<evidence type="ECO:0000256" key="2">
    <source>
        <dbReference type="ARBA" id="ARBA00005695"/>
    </source>
</evidence>
<dbReference type="EMBL" id="MCZK01000148">
    <property type="protein sequence ID" value="PMM66168.1"/>
    <property type="molecule type" value="Genomic_DNA"/>
</dbReference>
<dbReference type="InterPro" id="IPR000914">
    <property type="entry name" value="SBP_5_dom"/>
</dbReference>
<reference evidence="8" key="1">
    <citation type="submission" date="2016-07" db="EMBL/GenBank/DDBJ databases">
        <title>Nontailed viruses are major unrecognized killers of bacteria in the ocean.</title>
        <authorList>
            <person name="Kauffman K."/>
            <person name="Hussain F."/>
            <person name="Yang J."/>
            <person name="Arevalo P."/>
            <person name="Brown J."/>
            <person name="Cutler M."/>
            <person name="Kelly L."/>
            <person name="Polz M.F."/>
        </authorList>
    </citation>
    <scope>NUCLEOTIDE SEQUENCE [LARGE SCALE GENOMIC DNA]</scope>
    <source>
        <strain evidence="8">10N.261.46.F8</strain>
    </source>
</reference>
<dbReference type="OrthoDB" id="9801912at2"/>
<keyword evidence="3" id="KW-0813">Transport</keyword>
<evidence type="ECO:0000313" key="8">
    <source>
        <dbReference type="Proteomes" id="UP000235406"/>
    </source>
</evidence>
<comment type="caution">
    <text evidence="7">The sequence shown here is derived from an EMBL/GenBank/DDBJ whole genome shotgun (WGS) entry which is preliminary data.</text>
</comment>
<evidence type="ECO:0000256" key="4">
    <source>
        <dbReference type="ARBA" id="ARBA00022729"/>
    </source>
</evidence>
<gene>
    <name evidence="7" type="ORF">BCT49_12345</name>
</gene>
<dbReference type="InterPro" id="IPR023765">
    <property type="entry name" value="SBP_5_CS"/>
</dbReference>
<dbReference type="InterPro" id="IPR039424">
    <property type="entry name" value="SBP_5"/>
</dbReference>
<name>A0A2N7JZP2_9VIBR</name>
<dbReference type="Pfam" id="PF00496">
    <property type="entry name" value="SBP_bac_5"/>
    <property type="match status" value="1"/>
</dbReference>
<evidence type="ECO:0000256" key="1">
    <source>
        <dbReference type="ARBA" id="ARBA00004196"/>
    </source>
</evidence>
<dbReference type="GO" id="GO:1904680">
    <property type="term" value="F:peptide transmembrane transporter activity"/>
    <property type="evidence" value="ECO:0007669"/>
    <property type="project" value="TreeGrafter"/>
</dbReference>
<evidence type="ECO:0000256" key="5">
    <source>
        <dbReference type="SAM" id="SignalP"/>
    </source>
</evidence>
<dbReference type="PIRSF" id="PIRSF002741">
    <property type="entry name" value="MppA"/>
    <property type="match status" value="1"/>
</dbReference>
<evidence type="ECO:0000256" key="3">
    <source>
        <dbReference type="ARBA" id="ARBA00022448"/>
    </source>
</evidence>
<evidence type="ECO:0000313" key="7">
    <source>
        <dbReference type="EMBL" id="PMM66168.1"/>
    </source>
</evidence>
<organism evidence="7 8">
    <name type="scientific">Vibrio lentus</name>
    <dbReference type="NCBI Taxonomy" id="136468"/>
    <lineage>
        <taxon>Bacteria</taxon>
        <taxon>Pseudomonadati</taxon>
        <taxon>Pseudomonadota</taxon>
        <taxon>Gammaproteobacteria</taxon>
        <taxon>Vibrionales</taxon>
        <taxon>Vibrionaceae</taxon>
        <taxon>Vibrio</taxon>
    </lineage>
</organism>
<dbReference type="InterPro" id="IPR030678">
    <property type="entry name" value="Peptide/Ni-bd"/>
</dbReference>
<evidence type="ECO:0000259" key="6">
    <source>
        <dbReference type="Pfam" id="PF00496"/>
    </source>
</evidence>
<dbReference type="GO" id="GO:0015833">
    <property type="term" value="P:peptide transport"/>
    <property type="evidence" value="ECO:0007669"/>
    <property type="project" value="TreeGrafter"/>
</dbReference>
<dbReference type="SUPFAM" id="SSF53850">
    <property type="entry name" value="Periplasmic binding protein-like II"/>
    <property type="match status" value="1"/>
</dbReference>
<dbReference type="AlphaFoldDB" id="A0A2N7JZP2"/>
<protein>
    <submittedName>
        <fullName evidence="7">Oligopeptide ABC transporter substrate-binding protein OppA</fullName>
    </submittedName>
</protein>
<keyword evidence="4 5" id="KW-0732">Signal</keyword>
<dbReference type="Gene3D" id="3.40.190.10">
    <property type="entry name" value="Periplasmic binding protein-like II"/>
    <property type="match status" value="1"/>
</dbReference>
<comment type="similarity">
    <text evidence="2">Belongs to the bacterial solute-binding protein 5 family.</text>
</comment>
<proteinExistence type="inferred from homology"/>
<accession>A0A2N7JZP2</accession>
<dbReference type="Gene3D" id="3.10.105.10">
    <property type="entry name" value="Dipeptide-binding Protein, Domain 3"/>
    <property type="match status" value="1"/>
</dbReference>
<dbReference type="GO" id="GO:0030288">
    <property type="term" value="C:outer membrane-bounded periplasmic space"/>
    <property type="evidence" value="ECO:0007669"/>
    <property type="project" value="TreeGrafter"/>
</dbReference>
<feature type="chain" id="PRO_5014795524" evidence="5">
    <location>
        <begin position="28"/>
        <end position="543"/>
    </location>
</feature>
<dbReference type="PANTHER" id="PTHR30290:SF10">
    <property type="entry name" value="PERIPLASMIC OLIGOPEPTIDE-BINDING PROTEIN-RELATED"/>
    <property type="match status" value="1"/>
</dbReference>
<dbReference type="CDD" id="cd08504">
    <property type="entry name" value="PBP2_OppA"/>
    <property type="match status" value="1"/>
</dbReference>
<dbReference type="PANTHER" id="PTHR30290">
    <property type="entry name" value="PERIPLASMIC BINDING COMPONENT OF ABC TRANSPORTER"/>
    <property type="match status" value="1"/>
</dbReference>
<dbReference type="FunFam" id="3.10.105.10:FF:000001">
    <property type="entry name" value="Oligopeptide ABC transporter, oligopeptide-binding protein"/>
    <property type="match status" value="1"/>
</dbReference>